<evidence type="ECO:0000259" key="2">
    <source>
        <dbReference type="Pfam" id="PF13400"/>
    </source>
</evidence>
<comment type="caution">
    <text evidence="3">The sequence shown here is derived from an EMBL/GenBank/DDBJ whole genome shotgun (WGS) entry which is preliminary data.</text>
</comment>
<evidence type="ECO:0000313" key="3">
    <source>
        <dbReference type="EMBL" id="KKL87222.1"/>
    </source>
</evidence>
<dbReference type="Gene3D" id="3.40.50.410">
    <property type="entry name" value="von Willebrand factor, type A domain"/>
    <property type="match status" value="1"/>
</dbReference>
<evidence type="ECO:0000256" key="1">
    <source>
        <dbReference type="SAM" id="Phobius"/>
    </source>
</evidence>
<keyword evidence="1" id="KW-1133">Transmembrane helix</keyword>
<keyword evidence="1" id="KW-0472">Membrane</keyword>
<gene>
    <name evidence="3" type="ORF">LCGC14_1936870</name>
</gene>
<feature type="domain" description="Putative Flp pilus-assembly TadG-like N-terminal" evidence="2">
    <location>
        <begin position="22"/>
        <end position="68"/>
    </location>
</feature>
<reference evidence="3" key="1">
    <citation type="journal article" date="2015" name="Nature">
        <title>Complex archaea that bridge the gap between prokaryotes and eukaryotes.</title>
        <authorList>
            <person name="Spang A."/>
            <person name="Saw J.H."/>
            <person name="Jorgensen S.L."/>
            <person name="Zaremba-Niedzwiedzka K."/>
            <person name="Martijn J."/>
            <person name="Lind A.E."/>
            <person name="van Eijk R."/>
            <person name="Schleper C."/>
            <person name="Guy L."/>
            <person name="Ettema T.J."/>
        </authorList>
    </citation>
    <scope>NUCLEOTIDE SEQUENCE</scope>
</reference>
<feature type="transmembrane region" description="Helical" evidence="1">
    <location>
        <begin position="24"/>
        <end position="48"/>
    </location>
</feature>
<proteinExistence type="predicted"/>
<dbReference type="InterPro" id="IPR036465">
    <property type="entry name" value="vWFA_dom_sf"/>
</dbReference>
<dbReference type="AlphaFoldDB" id="A0A0F9IIW4"/>
<dbReference type="Pfam" id="PF13400">
    <property type="entry name" value="Tad"/>
    <property type="match status" value="1"/>
</dbReference>
<sequence>MAKFASKHPVCRNPGFVASECGSLTVLGLMFFVCMLMIAGISIDMMIFENSRTRLQNLADRASLAAADMQQALKPADIVSSYFQTAGMDQYLDDVQVVDSFAERSVLITASNRQRTMFMNMTGVDELMPKALSQAMEGIGDIEISLVLDVSGSMGWPSSAAGSKSKLHELKSAAKTFVDTVYAGDIPGRITTTVVPYSTQVNAGPAILAQLNATQEHQSSSCVEFEPADFATTQLADTQLLQRAGHFDMWSSMSRNSRWACRIEASNEIRPMLDDPGAIKSRIDALSAEGQTSTDLGLKWGAAFLDPAMRSVMARLNGVAPEDQLRPVDFDGVEASKFVVLLTDGINTTHKKLRPPFLGGGSYLWKYLPQPGEIGFVTTEKTKKKDDLSDPILSVYLPERGDEDGDGISNEPYWVPSIETEDGNEIKAHWVAVPFGQPVYGLPSIDTGPDADVPFNVFQLSWPEVWATMPPKYFAETFIKAARGSSSDYNDFMNKVWTDVTGTEKDSRTQAACDALKAQRVTVFSIGFEVDDHAAEVMEGCASTPNHFIRAVGDDLGDAFNAIATNISTLRLTQ</sequence>
<dbReference type="SUPFAM" id="SSF53300">
    <property type="entry name" value="vWA-like"/>
    <property type="match status" value="1"/>
</dbReference>
<name>A0A0F9IIW4_9ZZZZ</name>
<accession>A0A0F9IIW4</accession>
<organism evidence="3">
    <name type="scientific">marine sediment metagenome</name>
    <dbReference type="NCBI Taxonomy" id="412755"/>
    <lineage>
        <taxon>unclassified sequences</taxon>
        <taxon>metagenomes</taxon>
        <taxon>ecological metagenomes</taxon>
    </lineage>
</organism>
<dbReference type="InterPro" id="IPR028087">
    <property type="entry name" value="Tad_N"/>
</dbReference>
<protein>
    <recommendedName>
        <fullName evidence="2">Putative Flp pilus-assembly TadG-like N-terminal domain-containing protein</fullName>
    </recommendedName>
</protein>
<dbReference type="EMBL" id="LAZR01020893">
    <property type="protein sequence ID" value="KKL87222.1"/>
    <property type="molecule type" value="Genomic_DNA"/>
</dbReference>
<keyword evidence="1" id="KW-0812">Transmembrane</keyword>